<reference evidence="1 2" key="2">
    <citation type="journal article" date="2022" name="Mol. Ecol. Resour.">
        <title>The genomes of chicory, endive, great burdock and yacon provide insights into Asteraceae paleo-polyploidization history and plant inulin production.</title>
        <authorList>
            <person name="Fan W."/>
            <person name="Wang S."/>
            <person name="Wang H."/>
            <person name="Wang A."/>
            <person name="Jiang F."/>
            <person name="Liu H."/>
            <person name="Zhao H."/>
            <person name="Xu D."/>
            <person name="Zhang Y."/>
        </authorList>
    </citation>
    <scope>NUCLEOTIDE SEQUENCE [LARGE SCALE GENOMIC DNA]</scope>
    <source>
        <strain evidence="2">cv. Yunnan</strain>
        <tissue evidence="1">Leaves</tissue>
    </source>
</reference>
<reference evidence="2" key="1">
    <citation type="journal article" date="2022" name="Mol. Ecol. Resour.">
        <title>The genomes of chicory, endive, great burdock and yacon provide insights into Asteraceae palaeo-polyploidization history and plant inulin production.</title>
        <authorList>
            <person name="Fan W."/>
            <person name="Wang S."/>
            <person name="Wang H."/>
            <person name="Wang A."/>
            <person name="Jiang F."/>
            <person name="Liu H."/>
            <person name="Zhao H."/>
            <person name="Xu D."/>
            <person name="Zhang Y."/>
        </authorList>
    </citation>
    <scope>NUCLEOTIDE SEQUENCE [LARGE SCALE GENOMIC DNA]</scope>
    <source>
        <strain evidence="2">cv. Yunnan</strain>
    </source>
</reference>
<gene>
    <name evidence="1" type="ORF">L1987_24906</name>
</gene>
<evidence type="ECO:0000313" key="2">
    <source>
        <dbReference type="Proteomes" id="UP001056120"/>
    </source>
</evidence>
<dbReference type="EMBL" id="CM042025">
    <property type="protein sequence ID" value="KAI3808943.1"/>
    <property type="molecule type" value="Genomic_DNA"/>
</dbReference>
<protein>
    <submittedName>
        <fullName evidence="1">Uncharacterized protein</fullName>
    </submittedName>
</protein>
<proteinExistence type="predicted"/>
<name>A0ACB9IL32_9ASTR</name>
<accession>A0ACB9IL32</accession>
<organism evidence="1 2">
    <name type="scientific">Smallanthus sonchifolius</name>
    <dbReference type="NCBI Taxonomy" id="185202"/>
    <lineage>
        <taxon>Eukaryota</taxon>
        <taxon>Viridiplantae</taxon>
        <taxon>Streptophyta</taxon>
        <taxon>Embryophyta</taxon>
        <taxon>Tracheophyta</taxon>
        <taxon>Spermatophyta</taxon>
        <taxon>Magnoliopsida</taxon>
        <taxon>eudicotyledons</taxon>
        <taxon>Gunneridae</taxon>
        <taxon>Pentapetalae</taxon>
        <taxon>asterids</taxon>
        <taxon>campanulids</taxon>
        <taxon>Asterales</taxon>
        <taxon>Asteraceae</taxon>
        <taxon>Asteroideae</taxon>
        <taxon>Heliantheae alliance</taxon>
        <taxon>Millerieae</taxon>
        <taxon>Smallanthus</taxon>
    </lineage>
</organism>
<evidence type="ECO:0000313" key="1">
    <source>
        <dbReference type="EMBL" id="KAI3808943.1"/>
    </source>
</evidence>
<comment type="caution">
    <text evidence="1">The sequence shown here is derived from an EMBL/GenBank/DDBJ whole genome shotgun (WGS) entry which is preliminary data.</text>
</comment>
<keyword evidence="2" id="KW-1185">Reference proteome</keyword>
<dbReference type="Proteomes" id="UP001056120">
    <property type="component" value="Linkage Group LG08"/>
</dbReference>
<sequence length="133" mass="15499">MFEIVKPLLRSPFSFWLYLTTAAVQGQDDHDHRHRPQESAGSDELKYSLKSNQFSIWQRAISQEVEKTKDVETELKHVKYLCILCRSRMANVVLLPCRHLCFCSECDNNRRDACLICKICDTHRITSIKANLI</sequence>